<dbReference type="CDD" id="cd00056">
    <property type="entry name" value="ENDO3c"/>
    <property type="match status" value="1"/>
</dbReference>
<dbReference type="InterPro" id="IPR051912">
    <property type="entry name" value="Alkylbase_DNA_Glycosylase/TA"/>
</dbReference>
<dbReference type="Gene3D" id="1.10.1670.40">
    <property type="match status" value="1"/>
</dbReference>
<dbReference type="SUPFAM" id="SSF48150">
    <property type="entry name" value="DNA-glycosylase"/>
    <property type="match status" value="1"/>
</dbReference>
<dbReference type="SMART" id="SM00478">
    <property type="entry name" value="ENDO3c"/>
    <property type="match status" value="1"/>
</dbReference>
<comment type="caution">
    <text evidence="5">The sequence shown here is derived from an EMBL/GenBank/DDBJ whole genome shotgun (WGS) entry which is preliminary data.</text>
</comment>
<dbReference type="PANTHER" id="PTHR43003">
    <property type="entry name" value="DNA-3-METHYLADENINE GLYCOSYLASE"/>
    <property type="match status" value="1"/>
</dbReference>
<dbReference type="Pfam" id="PF00730">
    <property type="entry name" value="HhH-GPD"/>
    <property type="match status" value="1"/>
</dbReference>
<dbReference type="GO" id="GO:0005634">
    <property type="term" value="C:nucleus"/>
    <property type="evidence" value="ECO:0007669"/>
    <property type="project" value="TreeGrafter"/>
</dbReference>
<proteinExistence type="inferred from homology"/>
<sequence>MSSTLVTTYARSCRTLTPSLKKPTQSSFLPGIVRIACFKLGGNIKDIPVTTIQVLDKADRPKHSRSKSKETRIIQSDFKRKKAQNIASSNLELSQIISCNSQNTPIPSRCQESFGLTETITYEKQGLTSPKRSLEQCSKTSELSIQKSVTDKSLIQEANTHLIRVEPKLKPIIEQNFCHLFSPEGLLQEVEPFGALTNSIISQQVSSAAAKSIKKKFISLFNQNNPDVTKYSYPTPSLISTTSIETLRTAGLTQRKAEYIKGLAAKFESGELSKDLLFNAPYEEIFNTLIKVRGLGKWSIEMFACFCLKRTDIFSTQDIGIQRGMAILLGRDIAKLRKTNGKWKYITEKEMDNIARKFSPYRSIFMWYVWRIEEMSLSALED</sequence>
<evidence type="ECO:0000313" key="6">
    <source>
        <dbReference type="Proteomes" id="UP000030854"/>
    </source>
</evidence>
<gene>
    <name evidence="5" type="ORF">EV44_g5117</name>
</gene>
<dbReference type="GO" id="GO:0032131">
    <property type="term" value="F:alkylated DNA binding"/>
    <property type="evidence" value="ECO:0007669"/>
    <property type="project" value="TreeGrafter"/>
</dbReference>
<dbReference type="GO" id="GO:0006307">
    <property type="term" value="P:DNA alkylation repair"/>
    <property type="evidence" value="ECO:0007669"/>
    <property type="project" value="TreeGrafter"/>
</dbReference>
<dbReference type="STRING" id="52586.A0A0B1PGN7"/>
<comment type="similarity">
    <text evidence="1">Belongs to the alkylbase DNA glycosidase AlkA family.</text>
</comment>
<keyword evidence="2" id="KW-0227">DNA damage</keyword>
<dbReference type="GO" id="GO:0008725">
    <property type="term" value="F:DNA-3-methyladenine glycosylase activity"/>
    <property type="evidence" value="ECO:0007669"/>
    <property type="project" value="TreeGrafter"/>
</dbReference>
<protein>
    <recommendedName>
        <fullName evidence="4">HhH-GPD domain-containing protein</fullName>
    </recommendedName>
</protein>
<accession>A0A0B1PGN7</accession>
<evidence type="ECO:0000313" key="5">
    <source>
        <dbReference type="EMBL" id="KHJ36415.1"/>
    </source>
</evidence>
<dbReference type="Proteomes" id="UP000030854">
    <property type="component" value="Unassembled WGS sequence"/>
</dbReference>
<dbReference type="EMBL" id="JNVN01000031">
    <property type="protein sequence ID" value="KHJ36415.1"/>
    <property type="molecule type" value="Genomic_DNA"/>
</dbReference>
<dbReference type="GO" id="GO:0006285">
    <property type="term" value="P:base-excision repair, AP site formation"/>
    <property type="evidence" value="ECO:0007669"/>
    <property type="project" value="TreeGrafter"/>
</dbReference>
<organism evidence="5 6">
    <name type="scientific">Uncinula necator</name>
    <name type="common">Grape powdery mildew</name>
    <dbReference type="NCBI Taxonomy" id="52586"/>
    <lineage>
        <taxon>Eukaryota</taxon>
        <taxon>Fungi</taxon>
        <taxon>Dikarya</taxon>
        <taxon>Ascomycota</taxon>
        <taxon>Pezizomycotina</taxon>
        <taxon>Leotiomycetes</taxon>
        <taxon>Erysiphales</taxon>
        <taxon>Erysiphaceae</taxon>
        <taxon>Erysiphe</taxon>
    </lineage>
</organism>
<dbReference type="InterPro" id="IPR011257">
    <property type="entry name" value="DNA_glycosylase"/>
</dbReference>
<evidence type="ECO:0000256" key="3">
    <source>
        <dbReference type="ARBA" id="ARBA00023204"/>
    </source>
</evidence>
<feature type="domain" description="HhH-GPD" evidence="4">
    <location>
        <begin position="201"/>
        <end position="374"/>
    </location>
</feature>
<dbReference type="PANTHER" id="PTHR43003:SF5">
    <property type="entry name" value="DNA-3-METHYLADENINE GLYCOSYLASE"/>
    <property type="match status" value="1"/>
</dbReference>
<evidence type="ECO:0000256" key="2">
    <source>
        <dbReference type="ARBA" id="ARBA00022763"/>
    </source>
</evidence>
<dbReference type="AlphaFoldDB" id="A0A0B1PGN7"/>
<dbReference type="FunFam" id="1.10.340.30:FF:000004">
    <property type="entry name" value="DNA-3-methyladenine glycosylase II"/>
    <property type="match status" value="1"/>
</dbReference>
<keyword evidence="3" id="KW-0234">DNA repair</keyword>
<keyword evidence="6" id="KW-1185">Reference proteome</keyword>
<dbReference type="Gene3D" id="1.10.340.30">
    <property type="entry name" value="Hypothetical protein, domain 2"/>
    <property type="match status" value="1"/>
</dbReference>
<dbReference type="GO" id="GO:0032993">
    <property type="term" value="C:protein-DNA complex"/>
    <property type="evidence" value="ECO:0007669"/>
    <property type="project" value="TreeGrafter"/>
</dbReference>
<reference evidence="5 6" key="1">
    <citation type="journal article" date="2014" name="BMC Genomics">
        <title>Adaptive genomic structural variation in the grape powdery mildew pathogen, Erysiphe necator.</title>
        <authorList>
            <person name="Jones L."/>
            <person name="Riaz S."/>
            <person name="Morales-Cruz A."/>
            <person name="Amrine K.C."/>
            <person name="McGuire B."/>
            <person name="Gubler W.D."/>
            <person name="Walker M.A."/>
            <person name="Cantu D."/>
        </authorList>
    </citation>
    <scope>NUCLEOTIDE SEQUENCE [LARGE SCALE GENOMIC DNA]</scope>
    <source>
        <strain evidence="6">c</strain>
    </source>
</reference>
<dbReference type="InterPro" id="IPR003265">
    <property type="entry name" value="HhH-GPD_domain"/>
</dbReference>
<dbReference type="GO" id="GO:0043916">
    <property type="term" value="F:DNA-7-methylguanine glycosylase activity"/>
    <property type="evidence" value="ECO:0007669"/>
    <property type="project" value="TreeGrafter"/>
</dbReference>
<name>A0A0B1PGN7_UNCNE</name>
<evidence type="ECO:0000256" key="1">
    <source>
        <dbReference type="ARBA" id="ARBA00010817"/>
    </source>
</evidence>
<evidence type="ECO:0000259" key="4">
    <source>
        <dbReference type="SMART" id="SM00478"/>
    </source>
</evidence>
<dbReference type="HOGENOM" id="CLU_000445_72_0_1"/>